<sequence>MSKMSREELVQHLTPPPGITMPPYPAKRDKIYRLALVMLVLGLLGEAIASLIHSHSLQFWMQGWISASLIVAGWTFLVWLKQWRWIVRSLVILGFVLWPLWPLGGWALSLAGSAIMAAKETHCFHFWAGKVIPWYSVTLGILLILHVTEPYLGLAWLGLAALWLSLVLGRAKLPLFEV</sequence>
<accession>A0A2T2X650</accession>
<reference evidence="2 3" key="1">
    <citation type="journal article" date="2014" name="BMC Genomics">
        <title>Comparison of environmental and isolate Sulfobacillus genomes reveals diverse carbon, sulfur, nitrogen, and hydrogen metabolisms.</title>
        <authorList>
            <person name="Justice N.B."/>
            <person name="Norman A."/>
            <person name="Brown C.T."/>
            <person name="Singh A."/>
            <person name="Thomas B.C."/>
            <person name="Banfield J.F."/>
        </authorList>
    </citation>
    <scope>NUCLEOTIDE SEQUENCE [LARGE SCALE GENOMIC DNA]</scope>
    <source>
        <strain evidence="2">AMDSBA5</strain>
    </source>
</reference>
<keyword evidence="1" id="KW-1133">Transmembrane helix</keyword>
<feature type="transmembrane region" description="Helical" evidence="1">
    <location>
        <begin position="92"/>
        <end position="118"/>
    </location>
</feature>
<keyword evidence="1" id="KW-0472">Membrane</keyword>
<evidence type="ECO:0008006" key="4">
    <source>
        <dbReference type="Google" id="ProtNLM"/>
    </source>
</evidence>
<feature type="transmembrane region" description="Helical" evidence="1">
    <location>
        <begin position="152"/>
        <end position="171"/>
    </location>
</feature>
<feature type="transmembrane region" description="Helical" evidence="1">
    <location>
        <begin position="31"/>
        <end position="53"/>
    </location>
</feature>
<gene>
    <name evidence="2" type="ORF">C7B47_01290</name>
</gene>
<feature type="transmembrane region" description="Helical" evidence="1">
    <location>
        <begin position="59"/>
        <end position="80"/>
    </location>
</feature>
<dbReference type="AlphaFoldDB" id="A0A2T2X650"/>
<evidence type="ECO:0000313" key="3">
    <source>
        <dbReference type="Proteomes" id="UP000242705"/>
    </source>
</evidence>
<dbReference type="EMBL" id="PXYX01000001">
    <property type="protein sequence ID" value="PSR29972.1"/>
    <property type="molecule type" value="Genomic_DNA"/>
</dbReference>
<name>A0A2T2X650_SULTH</name>
<feature type="transmembrane region" description="Helical" evidence="1">
    <location>
        <begin position="124"/>
        <end position="145"/>
    </location>
</feature>
<proteinExistence type="predicted"/>
<evidence type="ECO:0000256" key="1">
    <source>
        <dbReference type="SAM" id="Phobius"/>
    </source>
</evidence>
<protein>
    <recommendedName>
        <fullName evidence="4">DUF308 domain-containing protein</fullName>
    </recommendedName>
</protein>
<dbReference type="Proteomes" id="UP000242705">
    <property type="component" value="Unassembled WGS sequence"/>
</dbReference>
<comment type="caution">
    <text evidence="2">The sequence shown here is derived from an EMBL/GenBank/DDBJ whole genome shotgun (WGS) entry which is preliminary data.</text>
</comment>
<keyword evidence="1" id="KW-0812">Transmembrane</keyword>
<organism evidence="2 3">
    <name type="scientific">Sulfobacillus thermosulfidooxidans</name>
    <dbReference type="NCBI Taxonomy" id="28034"/>
    <lineage>
        <taxon>Bacteria</taxon>
        <taxon>Bacillati</taxon>
        <taxon>Bacillota</taxon>
        <taxon>Clostridia</taxon>
        <taxon>Eubacteriales</taxon>
        <taxon>Clostridiales Family XVII. Incertae Sedis</taxon>
        <taxon>Sulfobacillus</taxon>
    </lineage>
</organism>
<evidence type="ECO:0000313" key="2">
    <source>
        <dbReference type="EMBL" id="PSR29972.1"/>
    </source>
</evidence>